<organism evidence="1 2">
    <name type="scientific">Acetobacter orientalis</name>
    <dbReference type="NCBI Taxonomy" id="146474"/>
    <lineage>
        <taxon>Bacteria</taxon>
        <taxon>Pseudomonadati</taxon>
        <taxon>Pseudomonadota</taxon>
        <taxon>Alphaproteobacteria</taxon>
        <taxon>Acetobacterales</taxon>
        <taxon>Acetobacteraceae</taxon>
        <taxon>Acetobacter</taxon>
    </lineage>
</organism>
<dbReference type="Proteomes" id="UP000194999">
    <property type="component" value="Unassembled WGS sequence"/>
</dbReference>
<dbReference type="AlphaFoldDB" id="A0A252AZM1"/>
<gene>
    <name evidence="1" type="ORF">HK15_03410</name>
</gene>
<evidence type="ECO:0000313" key="1">
    <source>
        <dbReference type="EMBL" id="OUI97439.1"/>
    </source>
</evidence>
<protein>
    <submittedName>
        <fullName evidence="1">Uncharacterized protein</fullName>
    </submittedName>
</protein>
<sequence>MANRKSLASLAEKLSPEARERAALKANGMSEAMDLTMLPCALRVSHRHADRSIGRLSRRLTRPEITTPSYECLETTGASGSE</sequence>
<comment type="caution">
    <text evidence="1">The sequence shown here is derived from an EMBL/GenBank/DDBJ whole genome shotgun (WGS) entry which is preliminary data.</text>
</comment>
<dbReference type="EMBL" id="JOOY01000153">
    <property type="protein sequence ID" value="OUI97439.1"/>
    <property type="molecule type" value="Genomic_DNA"/>
</dbReference>
<name>A0A252AZM1_9PROT</name>
<proteinExistence type="predicted"/>
<evidence type="ECO:0000313" key="2">
    <source>
        <dbReference type="Proteomes" id="UP000194999"/>
    </source>
</evidence>
<reference evidence="1 2" key="1">
    <citation type="submission" date="2014-06" db="EMBL/GenBank/DDBJ databases">
        <authorList>
            <person name="Ju J."/>
            <person name="Zhang J."/>
        </authorList>
    </citation>
    <scope>NUCLEOTIDE SEQUENCE [LARGE SCALE GENOMIC DNA]</scope>
    <source>
        <strain evidence="1">DmW_048</strain>
    </source>
</reference>
<accession>A0A252AZM1</accession>